<sequence>MTDWAAAAKLGVAAHDDVAAQLEAALASDDPEDRRFDDYELVERLGRGGMGVVFRARQASLARDVALKFVVGGANDAAAVARFVAEARAAARLNHPNIVPVYEVDVVEGLHYFSMPMLAGATLAQRLDERRVERDEAIALMVTIGSAVDYAHRLGLLHLDLKPGNVLFDERGEPLVADFGLARAMDADGGVDGGDVSGTPAYMAPEQHDAARRLDRRTDVYALGAMLAELLRGDAPDADLDAICRRCLEPDPARRYASAADLVADLARRRDGNAVSVRVPAWHERWRRSVRQHPAAAIAVALAFAMLIAGLAATTSQWRRAEAARADAARQQARTAQLAGLTAAAFPQGEGTRAAQAASAGNAVAWLQRHLAGDPAAQREVLTAFRVALAQAGKAEAVTALLDEIVDRMGADYRERAVRRLFAGRTRDGTIAAALVGLPRGAGEHGSDVYESALAALYTSYGDDAYALYVAALACHVQPLPCEHPEYRERLVERFPDNGAHWIVTPRGSAPSDDDIAAIVRRAAQAPAFDDHLGESIALVRGATRATEPPPSLVEPMRALVEERDVAPSLRRRAIDAAPLPVYGDVVRVCRPDGAAIARVAGLRDACGTLAQTMMRAPRASILAKMVGSAMVRRLYPNTPLAAEAYDLRRQYVWLGERALGAPNDAERLYDDTIAFGEWEAFGRQADRRGAARTPPAGWQPLDARVLMLPEERDAKK</sequence>
<comment type="caution">
    <text evidence="8">The sequence shown here is derived from an EMBL/GenBank/DDBJ whole genome shotgun (WGS) entry which is preliminary data.</text>
</comment>
<keyword evidence="1" id="KW-0808">Transferase</keyword>
<evidence type="ECO:0000313" key="8">
    <source>
        <dbReference type="EMBL" id="MDC8012332.1"/>
    </source>
</evidence>
<dbReference type="PROSITE" id="PS00108">
    <property type="entry name" value="PROTEIN_KINASE_ST"/>
    <property type="match status" value="1"/>
</dbReference>
<evidence type="ECO:0000313" key="9">
    <source>
        <dbReference type="Proteomes" id="UP001139971"/>
    </source>
</evidence>
<dbReference type="PROSITE" id="PS00107">
    <property type="entry name" value="PROTEIN_KINASE_ATP"/>
    <property type="match status" value="1"/>
</dbReference>
<keyword evidence="3 8" id="KW-0418">Kinase</keyword>
<keyword evidence="9" id="KW-1185">Reference proteome</keyword>
<dbReference type="PANTHER" id="PTHR43289:SF6">
    <property type="entry name" value="SERINE_THREONINE-PROTEIN KINASE NEKL-3"/>
    <property type="match status" value="1"/>
</dbReference>
<name>A0A9X3YIM6_9GAMM</name>
<dbReference type="InterPro" id="IPR000719">
    <property type="entry name" value="Prot_kinase_dom"/>
</dbReference>
<evidence type="ECO:0000256" key="2">
    <source>
        <dbReference type="ARBA" id="ARBA00022741"/>
    </source>
</evidence>
<dbReference type="InterPro" id="IPR011009">
    <property type="entry name" value="Kinase-like_dom_sf"/>
</dbReference>
<dbReference type="Proteomes" id="UP001139971">
    <property type="component" value="Unassembled WGS sequence"/>
</dbReference>
<dbReference type="AlphaFoldDB" id="A0A9X3YIM6"/>
<evidence type="ECO:0000256" key="3">
    <source>
        <dbReference type="ARBA" id="ARBA00022777"/>
    </source>
</evidence>
<dbReference type="Pfam" id="PF00069">
    <property type="entry name" value="Pkinase"/>
    <property type="match status" value="1"/>
</dbReference>
<dbReference type="CDD" id="cd14014">
    <property type="entry name" value="STKc_PknB_like"/>
    <property type="match status" value="1"/>
</dbReference>
<keyword evidence="6" id="KW-0472">Membrane</keyword>
<evidence type="ECO:0000256" key="6">
    <source>
        <dbReference type="SAM" id="Phobius"/>
    </source>
</evidence>
<feature type="transmembrane region" description="Helical" evidence="6">
    <location>
        <begin position="295"/>
        <end position="313"/>
    </location>
</feature>
<dbReference type="Gene3D" id="1.10.510.10">
    <property type="entry name" value="Transferase(Phosphotransferase) domain 1"/>
    <property type="match status" value="1"/>
</dbReference>
<feature type="domain" description="Protein kinase" evidence="7">
    <location>
        <begin position="39"/>
        <end position="286"/>
    </location>
</feature>
<evidence type="ECO:0000256" key="5">
    <source>
        <dbReference type="PROSITE-ProRule" id="PRU10141"/>
    </source>
</evidence>
<dbReference type="SMART" id="SM00220">
    <property type="entry name" value="S_TKc"/>
    <property type="match status" value="1"/>
</dbReference>
<protein>
    <submittedName>
        <fullName evidence="8">Serine/threonine-protein kinase</fullName>
    </submittedName>
</protein>
<gene>
    <name evidence="8" type="ORF">OD750_007190</name>
</gene>
<dbReference type="GO" id="GO:0005524">
    <property type="term" value="F:ATP binding"/>
    <property type="evidence" value="ECO:0007669"/>
    <property type="project" value="UniProtKB-UniRule"/>
</dbReference>
<dbReference type="RefSeq" id="WP_263543825.1">
    <property type="nucleotide sequence ID" value="NZ_JAOVZO020000008.1"/>
</dbReference>
<feature type="binding site" evidence="5">
    <location>
        <position position="68"/>
    </location>
    <ligand>
        <name>ATP</name>
        <dbReference type="ChEBI" id="CHEBI:30616"/>
    </ligand>
</feature>
<keyword evidence="2 5" id="KW-0547">Nucleotide-binding</keyword>
<evidence type="ECO:0000259" key="7">
    <source>
        <dbReference type="PROSITE" id="PS50011"/>
    </source>
</evidence>
<dbReference type="InterPro" id="IPR008271">
    <property type="entry name" value="Ser/Thr_kinase_AS"/>
</dbReference>
<dbReference type="PANTHER" id="PTHR43289">
    <property type="entry name" value="MITOGEN-ACTIVATED PROTEIN KINASE KINASE KINASE 20-RELATED"/>
    <property type="match status" value="1"/>
</dbReference>
<dbReference type="SUPFAM" id="SSF56112">
    <property type="entry name" value="Protein kinase-like (PK-like)"/>
    <property type="match status" value="1"/>
</dbReference>
<keyword evidence="4 5" id="KW-0067">ATP-binding</keyword>
<proteinExistence type="predicted"/>
<keyword evidence="6" id="KW-0812">Transmembrane</keyword>
<dbReference type="InterPro" id="IPR017441">
    <property type="entry name" value="Protein_kinase_ATP_BS"/>
</dbReference>
<evidence type="ECO:0000256" key="4">
    <source>
        <dbReference type="ARBA" id="ARBA00022840"/>
    </source>
</evidence>
<dbReference type="PROSITE" id="PS50011">
    <property type="entry name" value="PROTEIN_KINASE_DOM"/>
    <property type="match status" value="1"/>
</dbReference>
<dbReference type="GO" id="GO:0004674">
    <property type="term" value="F:protein serine/threonine kinase activity"/>
    <property type="evidence" value="ECO:0007669"/>
    <property type="project" value="TreeGrafter"/>
</dbReference>
<organism evidence="8 9">
    <name type="scientific">Tahibacter soli</name>
    <dbReference type="NCBI Taxonomy" id="2983605"/>
    <lineage>
        <taxon>Bacteria</taxon>
        <taxon>Pseudomonadati</taxon>
        <taxon>Pseudomonadota</taxon>
        <taxon>Gammaproteobacteria</taxon>
        <taxon>Lysobacterales</taxon>
        <taxon>Rhodanobacteraceae</taxon>
        <taxon>Tahibacter</taxon>
    </lineage>
</organism>
<keyword evidence="6" id="KW-1133">Transmembrane helix</keyword>
<reference evidence="8" key="1">
    <citation type="submission" date="2023-02" db="EMBL/GenBank/DDBJ databases">
        <title>Tahibacter soli sp. nov. isolated from soil.</title>
        <authorList>
            <person name="Baek J.H."/>
            <person name="Lee J.K."/>
            <person name="Choi D.G."/>
            <person name="Jeon C.O."/>
        </authorList>
    </citation>
    <scope>NUCLEOTIDE SEQUENCE</scope>
    <source>
        <strain evidence="8">BL</strain>
    </source>
</reference>
<dbReference type="Gene3D" id="3.30.200.20">
    <property type="entry name" value="Phosphorylase Kinase, domain 1"/>
    <property type="match status" value="1"/>
</dbReference>
<dbReference type="EMBL" id="JAOVZO020000008">
    <property type="protein sequence ID" value="MDC8012332.1"/>
    <property type="molecule type" value="Genomic_DNA"/>
</dbReference>
<accession>A0A9X3YIM6</accession>
<evidence type="ECO:0000256" key="1">
    <source>
        <dbReference type="ARBA" id="ARBA00022679"/>
    </source>
</evidence>